<gene>
    <name evidence="2" type="ORF">OJF2_65140</name>
</gene>
<reference evidence="2 3" key="1">
    <citation type="submission" date="2019-08" db="EMBL/GenBank/DDBJ databases">
        <title>Deep-cultivation of Planctomycetes and their phenomic and genomic characterization uncovers novel biology.</title>
        <authorList>
            <person name="Wiegand S."/>
            <person name="Jogler M."/>
            <person name="Boedeker C."/>
            <person name="Pinto D."/>
            <person name="Vollmers J."/>
            <person name="Rivas-Marin E."/>
            <person name="Kohn T."/>
            <person name="Peeters S.H."/>
            <person name="Heuer A."/>
            <person name="Rast P."/>
            <person name="Oberbeckmann S."/>
            <person name="Bunk B."/>
            <person name="Jeske O."/>
            <person name="Meyerdierks A."/>
            <person name="Storesund J.E."/>
            <person name="Kallscheuer N."/>
            <person name="Luecker S."/>
            <person name="Lage O.M."/>
            <person name="Pohl T."/>
            <person name="Merkel B.J."/>
            <person name="Hornburger P."/>
            <person name="Mueller R.-W."/>
            <person name="Bruemmer F."/>
            <person name="Labrenz M."/>
            <person name="Spormann A.M."/>
            <person name="Op den Camp H."/>
            <person name="Overmann J."/>
            <person name="Amann R."/>
            <person name="Jetten M.S.M."/>
            <person name="Mascher T."/>
            <person name="Medema M.H."/>
            <person name="Devos D.P."/>
            <person name="Kaster A.-K."/>
            <person name="Ovreas L."/>
            <person name="Rohde M."/>
            <person name="Galperin M.Y."/>
            <person name="Jogler C."/>
        </authorList>
    </citation>
    <scope>NUCLEOTIDE SEQUENCE [LARGE SCALE GENOMIC DNA]</scope>
    <source>
        <strain evidence="2 3">OJF2</strain>
    </source>
</reference>
<feature type="compositionally biased region" description="Low complexity" evidence="1">
    <location>
        <begin position="37"/>
        <end position="50"/>
    </location>
</feature>
<dbReference type="EMBL" id="CP042997">
    <property type="protein sequence ID" value="QEH37919.1"/>
    <property type="molecule type" value="Genomic_DNA"/>
</dbReference>
<accession>A0A5B9WCG8</accession>
<dbReference type="KEGG" id="agv:OJF2_65140"/>
<name>A0A5B9WCG8_9BACT</name>
<sequence length="120" mass="12797">MATANAIRTNGRGGKPAAANGGAIANSKGKGRKATRPTEALPTTPAEAAAQEGACYGRDWPAENVELVRSLRHRLFRFLEEQADVQVMSIDAPYPDSADILFYTSPDNGICHRLTLSING</sequence>
<protein>
    <submittedName>
        <fullName evidence="2">Uncharacterized protein</fullName>
    </submittedName>
</protein>
<proteinExistence type="predicted"/>
<dbReference type="AlphaFoldDB" id="A0A5B9WCG8"/>
<evidence type="ECO:0000313" key="3">
    <source>
        <dbReference type="Proteomes" id="UP000324233"/>
    </source>
</evidence>
<feature type="region of interest" description="Disordered" evidence="1">
    <location>
        <begin position="1"/>
        <end position="50"/>
    </location>
</feature>
<evidence type="ECO:0000313" key="2">
    <source>
        <dbReference type="EMBL" id="QEH37919.1"/>
    </source>
</evidence>
<keyword evidence="3" id="KW-1185">Reference proteome</keyword>
<dbReference type="Proteomes" id="UP000324233">
    <property type="component" value="Chromosome"/>
</dbReference>
<dbReference type="RefSeq" id="WP_148597422.1">
    <property type="nucleotide sequence ID" value="NZ_CP042997.1"/>
</dbReference>
<evidence type="ECO:0000256" key="1">
    <source>
        <dbReference type="SAM" id="MobiDB-lite"/>
    </source>
</evidence>
<organism evidence="2 3">
    <name type="scientific">Aquisphaera giovannonii</name>
    <dbReference type="NCBI Taxonomy" id="406548"/>
    <lineage>
        <taxon>Bacteria</taxon>
        <taxon>Pseudomonadati</taxon>
        <taxon>Planctomycetota</taxon>
        <taxon>Planctomycetia</taxon>
        <taxon>Isosphaerales</taxon>
        <taxon>Isosphaeraceae</taxon>
        <taxon>Aquisphaera</taxon>
    </lineage>
</organism>